<keyword evidence="3" id="KW-1185">Reference proteome</keyword>
<organism evidence="2 3">
    <name type="scientific">Camelimonas fluminis</name>
    <dbReference type="NCBI Taxonomy" id="1576911"/>
    <lineage>
        <taxon>Bacteria</taxon>
        <taxon>Pseudomonadati</taxon>
        <taxon>Pseudomonadota</taxon>
        <taxon>Alphaproteobacteria</taxon>
        <taxon>Hyphomicrobiales</taxon>
        <taxon>Chelatococcaceae</taxon>
        <taxon>Camelimonas</taxon>
    </lineage>
</organism>
<proteinExistence type="predicted"/>
<evidence type="ECO:0000313" key="2">
    <source>
        <dbReference type="EMBL" id="MFC3638401.1"/>
    </source>
</evidence>
<reference evidence="3" key="1">
    <citation type="journal article" date="2019" name="Int. J. Syst. Evol. Microbiol.">
        <title>The Global Catalogue of Microorganisms (GCM) 10K type strain sequencing project: providing services to taxonomists for standard genome sequencing and annotation.</title>
        <authorList>
            <consortium name="The Broad Institute Genomics Platform"/>
            <consortium name="The Broad Institute Genome Sequencing Center for Infectious Disease"/>
            <person name="Wu L."/>
            <person name="Ma J."/>
        </authorList>
    </citation>
    <scope>NUCLEOTIDE SEQUENCE [LARGE SCALE GENOMIC DNA]</scope>
    <source>
        <strain evidence="3">KCTC 42282</strain>
    </source>
</reference>
<evidence type="ECO:0000313" key="3">
    <source>
        <dbReference type="Proteomes" id="UP001595704"/>
    </source>
</evidence>
<dbReference type="Proteomes" id="UP001595704">
    <property type="component" value="Unassembled WGS sequence"/>
</dbReference>
<comment type="caution">
    <text evidence="2">The sequence shown here is derived from an EMBL/GenBank/DDBJ whole genome shotgun (WGS) entry which is preliminary data.</text>
</comment>
<dbReference type="EMBL" id="JBHRYC010000073">
    <property type="protein sequence ID" value="MFC3638401.1"/>
    <property type="molecule type" value="Genomic_DNA"/>
</dbReference>
<name>A0ABV7UI86_9HYPH</name>
<feature type="chain" id="PRO_5047420667" evidence="1">
    <location>
        <begin position="32"/>
        <end position="110"/>
    </location>
</feature>
<dbReference type="RefSeq" id="WP_191320203.1">
    <property type="nucleotide sequence ID" value="NZ_BNCG01000014.1"/>
</dbReference>
<accession>A0ABV7UI86</accession>
<protein>
    <submittedName>
        <fullName evidence="2">Uncharacterized protein</fullName>
    </submittedName>
</protein>
<gene>
    <name evidence="2" type="ORF">ACFONL_13650</name>
</gene>
<feature type="signal peptide" evidence="1">
    <location>
        <begin position="1"/>
        <end position="31"/>
    </location>
</feature>
<sequence>MKTASAMLSGARIAGFAAIAGVLMAASGAMAAPAGAGAGVLGGEGAPMVSTVAGGCGHGMYRGPGGRCYRAAGPHAHRPPPPPPRHYHAPRRAPHCVVQHTPHGPRRICR</sequence>
<keyword evidence="1" id="KW-0732">Signal</keyword>
<evidence type="ECO:0000256" key="1">
    <source>
        <dbReference type="SAM" id="SignalP"/>
    </source>
</evidence>